<accession>A0AAV4NKL2</accession>
<dbReference type="EMBL" id="BPLR01021009">
    <property type="protein sequence ID" value="GIX84870.1"/>
    <property type="molecule type" value="Genomic_DNA"/>
</dbReference>
<keyword evidence="2" id="KW-1185">Reference proteome</keyword>
<reference evidence="1 2" key="1">
    <citation type="submission" date="2021-06" db="EMBL/GenBank/DDBJ databases">
        <title>Caerostris extrusa draft genome.</title>
        <authorList>
            <person name="Kono N."/>
            <person name="Arakawa K."/>
        </authorList>
    </citation>
    <scope>NUCLEOTIDE SEQUENCE [LARGE SCALE GENOMIC DNA]</scope>
</reference>
<evidence type="ECO:0000313" key="2">
    <source>
        <dbReference type="Proteomes" id="UP001054945"/>
    </source>
</evidence>
<gene>
    <name evidence="1" type="ORF">CEXT_655841</name>
</gene>
<organism evidence="1 2">
    <name type="scientific">Caerostris extrusa</name>
    <name type="common">Bark spider</name>
    <name type="synonym">Caerostris bankana</name>
    <dbReference type="NCBI Taxonomy" id="172846"/>
    <lineage>
        <taxon>Eukaryota</taxon>
        <taxon>Metazoa</taxon>
        <taxon>Ecdysozoa</taxon>
        <taxon>Arthropoda</taxon>
        <taxon>Chelicerata</taxon>
        <taxon>Arachnida</taxon>
        <taxon>Araneae</taxon>
        <taxon>Araneomorphae</taxon>
        <taxon>Entelegynae</taxon>
        <taxon>Araneoidea</taxon>
        <taxon>Araneidae</taxon>
        <taxon>Caerostris</taxon>
    </lineage>
</organism>
<protein>
    <submittedName>
        <fullName evidence="1">Uncharacterized protein</fullName>
    </submittedName>
</protein>
<dbReference type="AlphaFoldDB" id="A0AAV4NKL2"/>
<proteinExistence type="predicted"/>
<dbReference type="Proteomes" id="UP001054945">
    <property type="component" value="Unassembled WGS sequence"/>
</dbReference>
<sequence>MEGHKFQLPSGSQIVKTGVTYHNRGPAKYLDVSQPLPPPSIDGYFRYDCKEEEKIERTKIESIARNGTCKVISLVTPSIKRRNDLEEEEDT</sequence>
<name>A0AAV4NKL2_CAEEX</name>
<comment type="caution">
    <text evidence="1">The sequence shown here is derived from an EMBL/GenBank/DDBJ whole genome shotgun (WGS) entry which is preliminary data.</text>
</comment>
<evidence type="ECO:0000313" key="1">
    <source>
        <dbReference type="EMBL" id="GIX84870.1"/>
    </source>
</evidence>